<evidence type="ECO:0000256" key="1">
    <source>
        <dbReference type="SAM" id="MobiDB-lite"/>
    </source>
</evidence>
<organism evidence="3 4">
    <name type="scientific">Macrophomina phaseolina</name>
    <dbReference type="NCBI Taxonomy" id="35725"/>
    <lineage>
        <taxon>Eukaryota</taxon>
        <taxon>Fungi</taxon>
        <taxon>Dikarya</taxon>
        <taxon>Ascomycota</taxon>
        <taxon>Pezizomycotina</taxon>
        <taxon>Dothideomycetes</taxon>
        <taxon>Dothideomycetes incertae sedis</taxon>
        <taxon>Botryosphaeriales</taxon>
        <taxon>Botryosphaeriaceae</taxon>
        <taxon>Macrophomina</taxon>
    </lineage>
</organism>
<feature type="transmembrane region" description="Helical" evidence="2">
    <location>
        <begin position="245"/>
        <end position="264"/>
    </location>
</feature>
<reference evidence="3 4" key="1">
    <citation type="journal article" date="2021" name="Nat. Commun.">
        <title>Genetic determinants of endophytism in the Arabidopsis root mycobiome.</title>
        <authorList>
            <person name="Mesny F."/>
            <person name="Miyauchi S."/>
            <person name="Thiergart T."/>
            <person name="Pickel B."/>
            <person name="Atanasova L."/>
            <person name="Karlsson M."/>
            <person name="Huettel B."/>
            <person name="Barry K.W."/>
            <person name="Haridas S."/>
            <person name="Chen C."/>
            <person name="Bauer D."/>
            <person name="Andreopoulos W."/>
            <person name="Pangilinan J."/>
            <person name="LaButti K."/>
            <person name="Riley R."/>
            <person name="Lipzen A."/>
            <person name="Clum A."/>
            <person name="Drula E."/>
            <person name="Henrissat B."/>
            <person name="Kohler A."/>
            <person name="Grigoriev I.V."/>
            <person name="Martin F.M."/>
            <person name="Hacquard S."/>
        </authorList>
    </citation>
    <scope>NUCLEOTIDE SEQUENCE [LARGE SCALE GENOMIC DNA]</scope>
    <source>
        <strain evidence="3 4">MPI-SDFR-AT-0080</strain>
    </source>
</reference>
<accession>A0ABQ8GP25</accession>
<evidence type="ECO:0000313" key="4">
    <source>
        <dbReference type="Proteomes" id="UP000774617"/>
    </source>
</evidence>
<dbReference type="EMBL" id="JAGTJR010000004">
    <property type="protein sequence ID" value="KAH7061510.1"/>
    <property type="molecule type" value="Genomic_DNA"/>
</dbReference>
<evidence type="ECO:0000313" key="3">
    <source>
        <dbReference type="EMBL" id="KAH7061510.1"/>
    </source>
</evidence>
<sequence length="265" mass="28409">SKCDTADKITLSLFSIISPLYNTHAPLSNPPTDPQAMIKRPSSLDLTAKPLPHRPIDPFADLPGTANPFVDPASIPSPTPPSPPPPLPPPASTNNDNSGNGDGYTMELRPLRPPSFNDSTPPTLRTAATPTHSILHNLAPLLAYILHALSAIAASMAAWSYVYMHGGDGKKKVPAGVAWWAVATFAEGHVLAMWEAGRAMKRDRMRRRRARGRGEERLLGVGVDVEGGAWEKDEAHGGRLRTCRMWGLVVGLLFGAGAVVTLLLE</sequence>
<comment type="caution">
    <text evidence="3">The sequence shown here is derived from an EMBL/GenBank/DDBJ whole genome shotgun (WGS) entry which is preliminary data.</text>
</comment>
<keyword evidence="2" id="KW-0812">Transmembrane</keyword>
<evidence type="ECO:0000256" key="2">
    <source>
        <dbReference type="SAM" id="Phobius"/>
    </source>
</evidence>
<keyword evidence="2" id="KW-1133">Transmembrane helix</keyword>
<proteinExistence type="predicted"/>
<feature type="region of interest" description="Disordered" evidence="1">
    <location>
        <begin position="26"/>
        <end position="127"/>
    </location>
</feature>
<gene>
    <name evidence="3" type="ORF">B0J12DRAFT_767223</name>
</gene>
<dbReference type="Proteomes" id="UP000774617">
    <property type="component" value="Unassembled WGS sequence"/>
</dbReference>
<feature type="transmembrane region" description="Helical" evidence="2">
    <location>
        <begin position="141"/>
        <end position="162"/>
    </location>
</feature>
<feature type="compositionally biased region" description="Pro residues" evidence="1">
    <location>
        <begin position="75"/>
        <end position="91"/>
    </location>
</feature>
<keyword evidence="2" id="KW-0472">Membrane</keyword>
<feature type="transmembrane region" description="Helical" evidence="2">
    <location>
        <begin position="177"/>
        <end position="197"/>
    </location>
</feature>
<keyword evidence="4" id="KW-1185">Reference proteome</keyword>
<protein>
    <submittedName>
        <fullName evidence="3">Uncharacterized protein</fullName>
    </submittedName>
</protein>
<name>A0ABQ8GP25_9PEZI</name>
<feature type="non-terminal residue" evidence="3">
    <location>
        <position position="1"/>
    </location>
</feature>